<dbReference type="EMBL" id="JAFBDT010000002">
    <property type="protein sequence ID" value="MBM7560848.1"/>
    <property type="molecule type" value="Genomic_DNA"/>
</dbReference>
<dbReference type="PROSITE" id="PS51274">
    <property type="entry name" value="GATASE_COBBQ"/>
    <property type="match status" value="1"/>
</dbReference>
<dbReference type="PANTHER" id="PTHR21343">
    <property type="entry name" value="DETHIOBIOTIN SYNTHETASE"/>
    <property type="match status" value="1"/>
</dbReference>
<comment type="function">
    <text evidence="4">Catalyzes amidations at positions B, D, E, and G on adenosylcobyrinic A,C-diamide. NH(2) groups are provided by glutamine, and one molecule of ATP is hydrogenolyzed for each amidation.</text>
</comment>
<dbReference type="InterPro" id="IPR004459">
    <property type="entry name" value="CobQ_synth"/>
</dbReference>
<dbReference type="Pfam" id="PF07685">
    <property type="entry name" value="GATase_3"/>
    <property type="match status" value="1"/>
</dbReference>
<dbReference type="Gene3D" id="3.40.50.880">
    <property type="match status" value="1"/>
</dbReference>
<dbReference type="PANTHER" id="PTHR21343:SF1">
    <property type="entry name" value="COBYRIC ACID SYNTHASE"/>
    <property type="match status" value="1"/>
</dbReference>
<dbReference type="HAMAP" id="MF_00028">
    <property type="entry name" value="CobQ"/>
    <property type="match status" value="1"/>
</dbReference>
<dbReference type="InterPro" id="IPR029062">
    <property type="entry name" value="Class_I_gatase-like"/>
</dbReference>
<dbReference type="CDD" id="cd01750">
    <property type="entry name" value="GATase1_CobQ"/>
    <property type="match status" value="1"/>
</dbReference>
<dbReference type="InterPro" id="IPR047045">
    <property type="entry name" value="CobQ_N"/>
</dbReference>
<dbReference type="InterPro" id="IPR011698">
    <property type="entry name" value="GATase_3"/>
</dbReference>
<gene>
    <name evidence="4" type="primary">cobQ</name>
    <name evidence="7" type="ORF">JOC49_000362</name>
</gene>
<feature type="active site" description="Nucleophile" evidence="4">
    <location>
        <position position="337"/>
    </location>
</feature>
<dbReference type="SUPFAM" id="SSF52317">
    <property type="entry name" value="Class I glutamine amidotransferase-like"/>
    <property type="match status" value="1"/>
</dbReference>
<proteinExistence type="inferred from homology"/>
<evidence type="ECO:0000256" key="4">
    <source>
        <dbReference type="HAMAP-Rule" id="MF_00028"/>
    </source>
</evidence>
<dbReference type="Gene3D" id="3.40.50.300">
    <property type="entry name" value="P-loop containing nucleotide triphosphate hydrolases"/>
    <property type="match status" value="1"/>
</dbReference>
<evidence type="ECO:0000313" key="7">
    <source>
        <dbReference type="EMBL" id="MBM7560848.1"/>
    </source>
</evidence>
<feature type="domain" description="CobQ/CobB/MinD/ParA nucleotide binding" evidence="5">
    <location>
        <begin position="12"/>
        <end position="237"/>
    </location>
</feature>
<comment type="caution">
    <text evidence="7">The sequence shown here is derived from an EMBL/GenBank/DDBJ whole genome shotgun (WGS) entry which is preliminary data.</text>
</comment>
<evidence type="ECO:0000313" key="8">
    <source>
        <dbReference type="Proteomes" id="UP000767854"/>
    </source>
</evidence>
<evidence type="ECO:0000256" key="1">
    <source>
        <dbReference type="ARBA" id="ARBA00004953"/>
    </source>
</evidence>
<keyword evidence="2 4" id="KW-0169">Cobalamin biosynthesis</keyword>
<dbReference type="RefSeq" id="WP_204661604.1">
    <property type="nucleotide sequence ID" value="NZ_JAFBDT010000002.1"/>
</dbReference>
<feature type="domain" description="CobB/CobQ-like glutamine amidotransferase" evidence="6">
    <location>
        <begin position="260"/>
        <end position="439"/>
    </location>
</feature>
<dbReference type="GO" id="GO:0051921">
    <property type="term" value="F:adenosylcobyric acid synthase (glutamine-hydrolyzing) activity"/>
    <property type="evidence" value="ECO:0007669"/>
    <property type="project" value="UniProtKB-EC"/>
</dbReference>
<keyword evidence="3 4" id="KW-0315">Glutamine amidotransferase</keyword>
<evidence type="ECO:0000259" key="6">
    <source>
        <dbReference type="Pfam" id="PF07685"/>
    </source>
</evidence>
<comment type="pathway">
    <text evidence="1 4">Cofactor biosynthesis; adenosylcobalamin biosynthesis.</text>
</comment>
<dbReference type="Proteomes" id="UP000767854">
    <property type="component" value="Unassembled WGS sequence"/>
</dbReference>
<dbReference type="InterPro" id="IPR033949">
    <property type="entry name" value="CobQ_GATase1"/>
</dbReference>
<sequence length="492" mass="54776">MTQHKNAKLKGIMMQGTSSDAGKSYVATALCRVLSNRGINVAPFKSQNMSNNSYVTLYGEEIGRAQGAQALAARVEPSVYMNPILLKPKNNALSEIVLFGHPLRDATSKALFRDFLRCEGAQAIDKAKEWLTHHYEAVVIEGAGSPVEINLNDREIVNMYVARAFDVPVILVADIDRGGVFAQIVGTLELLEPEDRKRVGGIIINKFRGDIDLFEDGKRWLETYTGIPVLGVLPYLDIPVENEDRLSLEFKTRPEADLVIGVLDLPFISNATDLEVFEVEPDVAIQKVRNRSDLWQCDALIIPGTKSTQEDLMRFMELGFDADLQAYAKEKPVFGICGGYQMMGEILVDPQGMDSDGIGEMKGFGLFKGVTTFVSDKRVTKCSAVTIKSGTPIEGFEIHLGRTEILEPAQPLLRIGDAPDGVDLGNVKGTYVHHIFHNDVYRNEWLNEIRMMKGLLSKEPEISANRYEDAFEDLARAFEKHVDMDAIMEMIR</sequence>
<organism evidence="7 8">
    <name type="scientific">Fusibacter tunisiensis</name>
    <dbReference type="NCBI Taxonomy" id="1008308"/>
    <lineage>
        <taxon>Bacteria</taxon>
        <taxon>Bacillati</taxon>
        <taxon>Bacillota</taxon>
        <taxon>Clostridia</taxon>
        <taxon>Eubacteriales</taxon>
        <taxon>Eubacteriales Family XII. Incertae Sedis</taxon>
        <taxon>Fusibacter</taxon>
    </lineage>
</organism>
<dbReference type="NCBIfam" id="TIGR00313">
    <property type="entry name" value="cobQ"/>
    <property type="match status" value="1"/>
</dbReference>
<dbReference type="InterPro" id="IPR027417">
    <property type="entry name" value="P-loop_NTPase"/>
</dbReference>
<evidence type="ECO:0000256" key="3">
    <source>
        <dbReference type="ARBA" id="ARBA00022962"/>
    </source>
</evidence>
<dbReference type="NCBIfam" id="NF001989">
    <property type="entry name" value="PRK00784.1"/>
    <property type="match status" value="1"/>
</dbReference>
<reference evidence="7 8" key="1">
    <citation type="submission" date="2021-01" db="EMBL/GenBank/DDBJ databases">
        <title>Genomic Encyclopedia of Type Strains, Phase IV (KMG-IV): sequencing the most valuable type-strain genomes for metagenomic binning, comparative biology and taxonomic classification.</title>
        <authorList>
            <person name="Goeker M."/>
        </authorList>
    </citation>
    <scope>NUCLEOTIDE SEQUENCE [LARGE SCALE GENOMIC DNA]</scope>
    <source>
        <strain evidence="7 8">DSM 24436</strain>
    </source>
</reference>
<name>A0ABS2MN65_9FIRM</name>
<comment type="similarity">
    <text evidence="4">Belongs to the CobB/CobQ family. CobQ subfamily.</text>
</comment>
<dbReference type="CDD" id="cd05389">
    <property type="entry name" value="CobQ_N"/>
    <property type="match status" value="1"/>
</dbReference>
<feature type="active site" evidence="4">
    <location>
        <position position="433"/>
    </location>
</feature>
<protein>
    <recommendedName>
        <fullName evidence="4">Cobyric acid synthase</fullName>
    </recommendedName>
</protein>
<dbReference type="SUPFAM" id="SSF52540">
    <property type="entry name" value="P-loop containing nucleoside triphosphate hydrolases"/>
    <property type="match status" value="1"/>
</dbReference>
<evidence type="ECO:0000259" key="5">
    <source>
        <dbReference type="Pfam" id="PF01656"/>
    </source>
</evidence>
<evidence type="ECO:0000256" key="2">
    <source>
        <dbReference type="ARBA" id="ARBA00022573"/>
    </source>
</evidence>
<keyword evidence="7" id="KW-0436">Ligase</keyword>
<keyword evidence="8" id="KW-1185">Reference proteome</keyword>
<dbReference type="Pfam" id="PF01656">
    <property type="entry name" value="CbiA"/>
    <property type="match status" value="1"/>
</dbReference>
<dbReference type="InterPro" id="IPR002586">
    <property type="entry name" value="CobQ/CobB/MinD/ParA_Nub-bd_dom"/>
</dbReference>
<accession>A0ABS2MN65</accession>